<dbReference type="GO" id="GO:0005634">
    <property type="term" value="C:nucleus"/>
    <property type="evidence" value="ECO:0007669"/>
    <property type="project" value="TreeGrafter"/>
</dbReference>
<name>A0A0B1SYA3_OESDE</name>
<evidence type="ECO:0000313" key="1">
    <source>
        <dbReference type="EMBL" id="KHJ90273.1"/>
    </source>
</evidence>
<gene>
    <name evidence="1" type="ORF">OESDEN_09885</name>
</gene>
<organism evidence="1 2">
    <name type="scientific">Oesophagostomum dentatum</name>
    <name type="common">Nodular worm</name>
    <dbReference type="NCBI Taxonomy" id="61180"/>
    <lineage>
        <taxon>Eukaryota</taxon>
        <taxon>Metazoa</taxon>
        <taxon>Ecdysozoa</taxon>
        <taxon>Nematoda</taxon>
        <taxon>Chromadorea</taxon>
        <taxon>Rhabditida</taxon>
        <taxon>Rhabditina</taxon>
        <taxon>Rhabditomorpha</taxon>
        <taxon>Strongyloidea</taxon>
        <taxon>Strongylidae</taxon>
        <taxon>Oesophagostomum</taxon>
    </lineage>
</organism>
<dbReference type="OrthoDB" id="205198at2759"/>
<dbReference type="InterPro" id="IPR037445">
    <property type="entry name" value="MAGE"/>
</dbReference>
<accession>A0A0B1SYA3</accession>
<dbReference type="InterPro" id="IPR041899">
    <property type="entry name" value="MAGE_WH2"/>
</dbReference>
<keyword evidence="2" id="KW-1185">Reference proteome</keyword>
<dbReference type="PANTHER" id="PTHR11736">
    <property type="entry name" value="MELANOMA-ASSOCIATED ANTIGEN MAGE ANTIGEN"/>
    <property type="match status" value="1"/>
</dbReference>
<proteinExistence type="predicted"/>
<dbReference type="AlphaFoldDB" id="A0A0B1SYA3"/>
<protein>
    <recommendedName>
        <fullName evidence="3">MAGE domain-containing protein</fullName>
    </recommendedName>
</protein>
<reference evidence="1 2" key="1">
    <citation type="submission" date="2014-03" db="EMBL/GenBank/DDBJ databases">
        <title>Draft genome of the hookworm Oesophagostomum dentatum.</title>
        <authorList>
            <person name="Mitreva M."/>
        </authorList>
    </citation>
    <scope>NUCLEOTIDE SEQUENCE [LARGE SCALE GENOMIC DNA]</scope>
    <source>
        <strain evidence="1 2">OD-Hann</strain>
    </source>
</reference>
<dbReference type="Proteomes" id="UP000053660">
    <property type="component" value="Unassembled WGS sequence"/>
</dbReference>
<dbReference type="Gene3D" id="1.10.10.1210">
    <property type="entry name" value="MAGE homology domain, winged helix WH2 motif"/>
    <property type="match status" value="1"/>
</dbReference>
<dbReference type="EMBL" id="KN553199">
    <property type="protein sequence ID" value="KHJ90273.1"/>
    <property type="molecule type" value="Genomic_DNA"/>
</dbReference>
<dbReference type="PANTHER" id="PTHR11736:SF14">
    <property type="entry name" value="NSE3 HOMOLOG, SMC5-SMC6 COMPLEX COMPONENT"/>
    <property type="match status" value="1"/>
</dbReference>
<evidence type="ECO:0008006" key="3">
    <source>
        <dbReference type="Google" id="ProtNLM"/>
    </source>
</evidence>
<evidence type="ECO:0000313" key="2">
    <source>
        <dbReference type="Proteomes" id="UP000053660"/>
    </source>
</evidence>
<sequence>MQLLKKCILLSRREYCHALREASAVLKRSFGCKVIHRNNQSHIVRNERLEGNYPEDTLGQAKRGLLSAILMFIFVSKSKKSNVTCISETMLQNFLSGLGLSYDKPDPIFGDIKKLISPSHTAEFVQAGMFLVFLLFI</sequence>